<keyword evidence="1" id="KW-0472">Membrane</keyword>
<sequence>MIMETTTKYDTIINFFLDNWIIATIVVAAVVVGFIPSLREGVLILFGKNRRKNKDIGDKIDTQLLRLLIKADEAIRKEHQDYYLHGCGSAFDDVYALSDYLVRFKVRYQKDEDAKIIIDGNDDLYNLDKASECYNGFEEPRYYEVIGKIHKSIQRLLEKRLPK</sequence>
<feature type="transmembrane region" description="Helical" evidence="1">
    <location>
        <begin position="20"/>
        <end position="46"/>
    </location>
</feature>
<keyword evidence="1" id="KW-0812">Transmembrane</keyword>
<keyword evidence="1" id="KW-1133">Transmembrane helix</keyword>
<name>A0A8S5LIE3_9CAUD</name>
<accession>A0A8S5LIE3</accession>
<evidence type="ECO:0000313" key="2">
    <source>
        <dbReference type="EMBL" id="DAD69655.1"/>
    </source>
</evidence>
<reference evidence="2" key="1">
    <citation type="journal article" date="2021" name="Proc. Natl. Acad. Sci. U.S.A.">
        <title>A Catalog of Tens of Thousands of Viruses from Human Metagenomes Reveals Hidden Associations with Chronic Diseases.</title>
        <authorList>
            <person name="Tisza M.J."/>
            <person name="Buck C.B."/>
        </authorList>
    </citation>
    <scope>NUCLEOTIDE SEQUENCE</scope>
    <source>
        <strain evidence="2">CtlHU7</strain>
    </source>
</reference>
<dbReference type="EMBL" id="BK015853">
    <property type="protein sequence ID" value="DAD69655.1"/>
    <property type="molecule type" value="Genomic_DNA"/>
</dbReference>
<proteinExistence type="predicted"/>
<evidence type="ECO:0000256" key="1">
    <source>
        <dbReference type="SAM" id="Phobius"/>
    </source>
</evidence>
<organism evidence="2">
    <name type="scientific">Siphoviridae sp. ctlHU7</name>
    <dbReference type="NCBI Taxonomy" id="2827588"/>
    <lineage>
        <taxon>Viruses</taxon>
        <taxon>Duplodnaviria</taxon>
        <taxon>Heunggongvirae</taxon>
        <taxon>Uroviricota</taxon>
        <taxon>Caudoviricetes</taxon>
    </lineage>
</organism>
<protein>
    <submittedName>
        <fullName evidence="2">Uncharacterized protein</fullName>
    </submittedName>
</protein>